<evidence type="ECO:0000313" key="2">
    <source>
        <dbReference type="Proteomes" id="UP000002671"/>
    </source>
</evidence>
<dbReference type="EnsemblBacteria" id="ACI14638">
    <property type="protein sequence ID" value="ACI14638"/>
    <property type="gene ID" value="CBUA0013a"/>
</dbReference>
<dbReference type="KEGG" id="cbu:CBUA0013a"/>
<keyword evidence="1" id="KW-0614">Plasmid</keyword>
<protein>
    <submittedName>
        <fullName evidence="1">Uncharacterized protein</fullName>
    </submittedName>
</protein>
<accession>B5QSH9</accession>
<dbReference type="AlphaFoldDB" id="B5QSH9"/>
<dbReference type="RefSeq" id="YP_009351857.1">
    <property type="nucleotide sequence ID" value="NC_004704.2"/>
</dbReference>
<keyword evidence="2" id="KW-1185">Reference proteome</keyword>
<dbReference type="RefSeq" id="WP_012219985.1">
    <property type="nucleotide sequence ID" value="NC_004704.2"/>
</dbReference>
<name>B5QSH9_COXBU</name>
<dbReference type="HOGENOM" id="CLU_3268795_0_0_6"/>
<dbReference type="Proteomes" id="UP000002671">
    <property type="component" value="Plasmid pQpH1"/>
</dbReference>
<geneLocation type="plasmid" evidence="1 2">
    <name>pQpH1</name>
</geneLocation>
<organism evidence="1 2">
    <name type="scientific">Coxiella burnetii (strain RSA 493 / Nine Mile phase I)</name>
    <dbReference type="NCBI Taxonomy" id="227377"/>
    <lineage>
        <taxon>Bacteria</taxon>
        <taxon>Pseudomonadati</taxon>
        <taxon>Pseudomonadota</taxon>
        <taxon>Gammaproteobacteria</taxon>
        <taxon>Legionellales</taxon>
        <taxon>Coxiellaceae</taxon>
        <taxon>Coxiella</taxon>
    </lineage>
</organism>
<dbReference type="GeneID" id="31220966"/>
<reference evidence="1 2" key="1">
    <citation type="journal article" date="2003" name="Proc. Natl. Acad. Sci. U.S.A.">
        <title>Complete genome sequence of the Q-fever pathogen, Coxiella burnetii.</title>
        <authorList>
            <person name="Seshadri R."/>
            <person name="Paulsen I.T."/>
            <person name="Eisen J.A."/>
            <person name="Read T.D."/>
            <person name="Nelson K.E."/>
            <person name="Nelson W.C."/>
            <person name="Ward N.L."/>
            <person name="Tettelin H."/>
            <person name="Davidsen T.M."/>
            <person name="Beanan M.J."/>
            <person name="Deboy R.T."/>
            <person name="Daugherty S.C."/>
            <person name="Brinkac L.M."/>
            <person name="Madupu R."/>
            <person name="Dodson R.J."/>
            <person name="Khouri H.M."/>
            <person name="Lee K.H."/>
            <person name="Carty H.A."/>
            <person name="Scanlan D."/>
            <person name="Heinzen R.A."/>
            <person name="Thompson H.A."/>
            <person name="Samuel J.E."/>
            <person name="Fraser C.M."/>
            <person name="Heidelberg J.F."/>
        </authorList>
    </citation>
    <scope>NUCLEOTIDE SEQUENCE [LARGE SCALE GENOMIC DNA]</scope>
    <source>
        <strain evidence="2">RSA 493 / Nine Mile phase I</strain>
        <plasmid evidence="2">pQpH1</plasmid>
    </source>
</reference>
<gene>
    <name evidence="1" type="ORF">CBUA0013a</name>
</gene>
<sequence>MNILTSSTENNKIALTCRIQPEDLDRKHPNKLGEKFLFYKK</sequence>
<proteinExistence type="predicted"/>
<dbReference type="EMBL" id="AE016829">
    <property type="protein sequence ID" value="ACI14638.1"/>
    <property type="molecule type" value="Genomic_DNA"/>
</dbReference>
<evidence type="ECO:0000313" key="1">
    <source>
        <dbReference type="EMBL" id="ACI14638.1"/>
    </source>
</evidence>